<evidence type="ECO:0000313" key="4">
    <source>
        <dbReference type="Proteomes" id="UP001163947"/>
    </source>
</evidence>
<evidence type="ECO:0000313" key="2">
    <source>
        <dbReference type="EMBL" id="UYF94333.1"/>
    </source>
</evidence>
<sequence length="52" mass="5774">MNTAQHALGRIRANLENDLETLARAEHTRGFRRGLREALTRVTELEDATAAG</sequence>
<accession>A0A5M3YKR2</accession>
<evidence type="ECO:0000313" key="1">
    <source>
        <dbReference type="EMBL" id="GES40067.1"/>
    </source>
</evidence>
<dbReference type="Proteomes" id="UP000325466">
    <property type="component" value="Unassembled WGS sequence"/>
</dbReference>
<accession>N1LYW1</accession>
<reference evidence="1 3" key="1">
    <citation type="journal article" date="2018" name="Biodegradation">
        <title>1,4-Dioxane degradation characteristics of Rhodococcus aetherivorans JCM 14343.</title>
        <authorList>
            <person name="Inoue D."/>
            <person name="Tsunoda T."/>
            <person name="Yamamoto N."/>
            <person name="Ike M."/>
            <person name="Sei K."/>
        </authorList>
    </citation>
    <scope>NUCLEOTIDE SEQUENCE [LARGE SCALE GENOMIC DNA]</scope>
    <source>
        <strain evidence="1 3">JCM 14343</strain>
    </source>
</reference>
<gene>
    <name evidence="2" type="ORF">OCS65_00715</name>
    <name evidence="1" type="ORF">RAJCM14343_5345</name>
</gene>
<dbReference type="GeneID" id="83618895"/>
<dbReference type="EMBL" id="CP106982">
    <property type="protein sequence ID" value="UYF94333.1"/>
    <property type="molecule type" value="Genomic_DNA"/>
</dbReference>
<dbReference type="AlphaFoldDB" id="N1LYW1"/>
<keyword evidence="3" id="KW-1185">Reference proteome</keyword>
<dbReference type="RefSeq" id="WP_006931502.1">
    <property type="nucleotide sequence ID" value="NZ_BAAAYP010000075.1"/>
</dbReference>
<reference evidence="1" key="2">
    <citation type="submission" date="2019-10" db="EMBL/GenBank/DDBJ databases">
        <title>Draft genome sequence of Rhodococcus aetherivorans JCM 14343.</title>
        <authorList>
            <person name="Inoue D."/>
            <person name="Nakazawa M."/>
            <person name="Yamamoto N."/>
            <person name="Sei K."/>
            <person name="Ike M."/>
        </authorList>
    </citation>
    <scope>NUCLEOTIDE SEQUENCE</scope>
    <source>
        <strain evidence="1">JCM 14343</strain>
    </source>
</reference>
<name>N1LYW1_9NOCA</name>
<dbReference type="Proteomes" id="UP001163947">
    <property type="component" value="Chromosome"/>
</dbReference>
<proteinExistence type="predicted"/>
<reference evidence="2" key="3">
    <citation type="submission" date="2022-09" db="EMBL/GenBank/DDBJ databases">
        <title>The genome sequence of Rhodococcus aetherivorans N1.</title>
        <authorList>
            <person name="Jiang W."/>
        </authorList>
    </citation>
    <scope>NUCLEOTIDE SEQUENCE</scope>
    <source>
        <strain evidence="2">N1</strain>
    </source>
</reference>
<dbReference type="EMBL" id="BLAH01000172">
    <property type="protein sequence ID" value="GES40067.1"/>
    <property type="molecule type" value="Genomic_DNA"/>
</dbReference>
<organism evidence="2 4">
    <name type="scientific">Rhodococcus aetherivorans</name>
    <dbReference type="NCBI Taxonomy" id="191292"/>
    <lineage>
        <taxon>Bacteria</taxon>
        <taxon>Bacillati</taxon>
        <taxon>Actinomycetota</taxon>
        <taxon>Actinomycetes</taxon>
        <taxon>Mycobacteriales</taxon>
        <taxon>Nocardiaceae</taxon>
        <taxon>Rhodococcus</taxon>
    </lineage>
</organism>
<evidence type="ECO:0000313" key="3">
    <source>
        <dbReference type="Proteomes" id="UP000325466"/>
    </source>
</evidence>
<protein>
    <submittedName>
        <fullName evidence="2">Uncharacterized protein</fullName>
    </submittedName>
</protein>